<dbReference type="GO" id="GO:0006357">
    <property type="term" value="P:regulation of transcription by RNA polymerase II"/>
    <property type="evidence" value="ECO:0007669"/>
    <property type="project" value="InterPro"/>
</dbReference>
<dbReference type="eggNOG" id="KOG4522">
    <property type="taxonomic scope" value="Eukaryota"/>
</dbReference>
<dbReference type="PANTHER" id="PTHR46567">
    <property type="entry name" value="MEDIATOR OF RNA POLYMERASE II TRANSCRIPTION SUBUNIT 12"/>
    <property type="match status" value="1"/>
</dbReference>
<feature type="region of interest" description="Disordered" evidence="12">
    <location>
        <begin position="1"/>
        <end position="107"/>
    </location>
</feature>
<dbReference type="GO" id="GO:0016592">
    <property type="term" value="C:mediator complex"/>
    <property type="evidence" value="ECO:0007669"/>
    <property type="project" value="InterPro"/>
</dbReference>
<evidence type="ECO:0000256" key="9">
    <source>
        <dbReference type="ARBA" id="ARBA00023242"/>
    </source>
</evidence>
<dbReference type="InterPro" id="IPR057344">
    <property type="entry name" value="ARM_SRB8"/>
</dbReference>
<evidence type="ECO:0000313" key="15">
    <source>
        <dbReference type="Proteomes" id="UP000007129"/>
    </source>
</evidence>
<reference evidence="14 15" key="1">
    <citation type="journal article" date="2012" name="BMC Genomics">
        <title>Tools to kill: Genome of one of the most destructive plant pathogenic fungi Macrophomina phaseolina.</title>
        <authorList>
            <person name="Islam M.S."/>
            <person name="Haque M.S."/>
            <person name="Islam M.M."/>
            <person name="Emdad E.M."/>
            <person name="Halim A."/>
            <person name="Hossen Q.M.M."/>
            <person name="Hossain M.Z."/>
            <person name="Ahmed B."/>
            <person name="Rahim S."/>
            <person name="Rahman M.S."/>
            <person name="Alam M.M."/>
            <person name="Hou S."/>
            <person name="Wan X."/>
            <person name="Saito J.A."/>
            <person name="Alam M."/>
        </authorList>
    </citation>
    <scope>NUCLEOTIDE SEQUENCE [LARGE SCALE GENOMIC DNA]</scope>
    <source>
        <strain evidence="14 15">MS6</strain>
    </source>
</reference>
<accession>K2S4E3</accession>
<name>K2S4E3_MACPH</name>
<dbReference type="Proteomes" id="UP000007129">
    <property type="component" value="Unassembled WGS sequence"/>
</dbReference>
<keyword evidence="8" id="KW-0804">Transcription</keyword>
<dbReference type="InParanoid" id="K2S4E3"/>
<comment type="similarity">
    <text evidence="2">Belongs to the Mediator complex subunit 12 family.</text>
</comment>
<keyword evidence="5" id="KW-0678">Repressor</keyword>
<comment type="caution">
    <text evidence="14">The sequence shown here is derived from an EMBL/GenBank/DDBJ whole genome shotgun (WGS) entry which is preliminary data.</text>
</comment>
<evidence type="ECO:0000256" key="1">
    <source>
        <dbReference type="ARBA" id="ARBA00004123"/>
    </source>
</evidence>
<comment type="function">
    <text evidence="10">Component of the SRB8-11 complex. The SRB8-11 complex is a regulatory module of the Mediator complex which is itself involved in regulation of basal and activated RNA polymerase II-dependent transcription. The SRB8-11 complex may be involved in the transcriptional repression of a subset of genes regulated by Mediator. It may inhibit the association of the Mediator complex with RNA polymerase II to form the holoenzyme complex.</text>
</comment>
<dbReference type="Pfam" id="PF09497">
    <property type="entry name" value="Med12"/>
    <property type="match status" value="1"/>
</dbReference>
<evidence type="ECO:0000256" key="10">
    <source>
        <dbReference type="ARBA" id="ARBA00025661"/>
    </source>
</evidence>
<dbReference type="HOGENOM" id="CLU_002034_1_0_1"/>
<evidence type="ECO:0000256" key="3">
    <source>
        <dbReference type="ARBA" id="ARBA00011629"/>
    </source>
</evidence>
<organism evidence="14 15">
    <name type="scientific">Macrophomina phaseolina (strain MS6)</name>
    <name type="common">Charcoal rot fungus</name>
    <dbReference type="NCBI Taxonomy" id="1126212"/>
    <lineage>
        <taxon>Eukaryota</taxon>
        <taxon>Fungi</taxon>
        <taxon>Dikarya</taxon>
        <taxon>Ascomycota</taxon>
        <taxon>Pezizomycotina</taxon>
        <taxon>Dothideomycetes</taxon>
        <taxon>Dothideomycetes incertae sedis</taxon>
        <taxon>Botryosphaeriales</taxon>
        <taxon>Botryosphaeriaceae</taxon>
        <taxon>Macrophomina</taxon>
    </lineage>
</organism>
<dbReference type="SMART" id="SM01281">
    <property type="entry name" value="Med12"/>
    <property type="match status" value="1"/>
</dbReference>
<feature type="compositionally biased region" description="Low complexity" evidence="12">
    <location>
        <begin position="1469"/>
        <end position="1493"/>
    </location>
</feature>
<evidence type="ECO:0000313" key="14">
    <source>
        <dbReference type="EMBL" id="EKG11540.1"/>
    </source>
</evidence>
<feature type="region of interest" description="Disordered" evidence="12">
    <location>
        <begin position="1468"/>
        <end position="1537"/>
    </location>
</feature>
<evidence type="ECO:0000256" key="6">
    <source>
        <dbReference type="ARBA" id="ARBA00023015"/>
    </source>
</evidence>
<evidence type="ECO:0000259" key="13">
    <source>
        <dbReference type="SMART" id="SM01281"/>
    </source>
</evidence>
<feature type="domain" description="Mediator complex subunit Med12" evidence="13">
    <location>
        <begin position="262"/>
        <end position="322"/>
    </location>
</feature>
<feature type="compositionally biased region" description="Low complexity" evidence="12">
    <location>
        <begin position="1502"/>
        <end position="1528"/>
    </location>
</feature>
<evidence type="ECO:0000256" key="2">
    <source>
        <dbReference type="ARBA" id="ARBA00010289"/>
    </source>
</evidence>
<keyword evidence="6" id="KW-0805">Transcription regulation</keyword>
<dbReference type="Pfam" id="PF25326">
    <property type="entry name" value="ARM_SRB8"/>
    <property type="match status" value="1"/>
</dbReference>
<proteinExistence type="inferred from homology"/>
<evidence type="ECO:0000256" key="4">
    <source>
        <dbReference type="ARBA" id="ARBA00019622"/>
    </source>
</evidence>
<evidence type="ECO:0000256" key="11">
    <source>
        <dbReference type="ARBA" id="ARBA00032010"/>
    </source>
</evidence>
<evidence type="ECO:0000256" key="7">
    <source>
        <dbReference type="ARBA" id="ARBA00023159"/>
    </source>
</evidence>
<comment type="subcellular location">
    <subcellularLocation>
        <location evidence="1">Nucleus</location>
    </subcellularLocation>
</comment>
<protein>
    <recommendedName>
        <fullName evidence="4">Mediator of RNA polymerase II transcription subunit 12</fullName>
    </recommendedName>
    <alternativeName>
        <fullName evidence="11">Mediator complex subunit 12</fullName>
    </alternativeName>
</protein>
<evidence type="ECO:0000256" key="5">
    <source>
        <dbReference type="ARBA" id="ARBA00022491"/>
    </source>
</evidence>
<keyword evidence="9" id="KW-0539">Nucleus</keyword>
<dbReference type="OrthoDB" id="20828at2759"/>
<dbReference type="EMBL" id="AHHD01000467">
    <property type="protein sequence ID" value="EKG11540.1"/>
    <property type="molecule type" value="Genomic_DNA"/>
</dbReference>
<dbReference type="VEuPathDB" id="FungiDB:MPH_11033"/>
<dbReference type="STRING" id="1126212.K2S4E3"/>
<feature type="compositionally biased region" description="Polar residues" evidence="12">
    <location>
        <begin position="25"/>
        <end position="34"/>
    </location>
</feature>
<dbReference type="GO" id="GO:0003712">
    <property type="term" value="F:transcription coregulator activity"/>
    <property type="evidence" value="ECO:0007669"/>
    <property type="project" value="InterPro"/>
</dbReference>
<feature type="region of interest" description="Disordered" evidence="12">
    <location>
        <begin position="128"/>
        <end position="182"/>
    </location>
</feature>
<comment type="subunit">
    <text evidence="3">Component of the SRB8-11 complex, which itself associates with the Mediator complex.</text>
</comment>
<dbReference type="InterPro" id="IPR019035">
    <property type="entry name" value="Mediator_Med12"/>
</dbReference>
<gene>
    <name evidence="14" type="ORF">MPH_11033</name>
</gene>
<evidence type="ECO:0000256" key="8">
    <source>
        <dbReference type="ARBA" id="ARBA00023163"/>
    </source>
</evidence>
<sequence>MTSRPGPTAAQRTTAGGLPRPPTQVRPSVQQHVYSANARPPADVIDLTADEAKPPAADAPPKHHPPKQTTAADDARWPSQDNQFAVQDGFSKPPPRGRPQISFEDISEVGTSGFGRAASVALRATAISNSGSLPFPPRPGFRVHKRQSQGARPASSPAGGVKKDAAQRNGVVEPPPDAVRVPRGKTVDFYPWAGNHPEDGLSAEVVKVGYFDDRKGQVDLNAGKAHVGPQIKNKSTLQTLSSLFIQVLEKRQASGRVREPSTFKPPPRITVKDTQREEWLRDLANPSLPPKRRIPHGIRGKLLLEQCLSKNIPIARAIWLAKCVGANEMRAWMRKGASSTGGMGGEVKWVREWTVFVEQFVDSTISICGQDGWRDKMDYTIRLASQLYTERLLDQDHYLDWLLTSLESTEVERLPIWFLMVQIYWQDIVALRRRGRRLTEALLLHLDSMESADKVEAENPLILRSRRLITTLLMGHRNCMVIPRTWRKYRHFFDNMLKGSVHPALQSAIRSVIRRNERLTGWSHNPAQTHQSPQKSVLSALDEISLDLNLNEFSAQCVALMPDAQGLAVTVLQWACSLYREGSHRLYVAVRLLRKWKSKGADIDSAILAVLSDGQKLKGIKHRDFFRLVAELVRSKHFSVGRYLQWLIASGSLSAGGDVTKSEACSVRLIAEIPLQGLPEHVLNLRQSLLQTNLQNGANEALDLMDDHSVIFKQLWAIFDQDIGDEITFDIPFANLSTGVRLEISHWLRQELLARLAPTLEDDEMRDDFVLTAPRFYAIRDVVEQLEDFTILADILGLAMQSNDLMVFAAIADTLNHHHRTFAAIGALRPLFNNLIELYGKARLDKPLERSFLLALADLCCRLQTEPNLVVQLTSDITRLEQRSAVAACSPASDNMADFHGGKMDFDEEIDRILASGTSMDENMVARVFAKVVTRIEEQIGKESGRCSKFGQWLQRLKAFDDKTFDRHMSDTISSMMLSNGQSLLHILPCAVGSGSLSLDNFISFSETTIGFLRKTNVSAAANASLHVLDAILPMEGLQGFGLVQEIYRYRIEQEKLCQSSQGVALQLLRQAIELCSDSKDSKQPIQLESLLRNQRLLKVLRYHACRNAHEFCVAMGISPPSENADAAMALDEKRSTLIKTLFDALMDPSSSLGLTKLDAEDQASTLVNAADDLSVPFCQLELQLLFKIQVLSDEEGEIGVADAIIQAVKEAVENDKSIWSDLLTGLDAEMTRKVKPISRTSPGRLMLMRSQIREYAETHILSAVSSLAKARTVNEELLLLTSREDHQRMLHRYLSVLNLTAWSIDDKAQSQICAAILEKLRTLLELLSASSQSGQSVESREEITKLRQGSTAAIALSPWICAMLHLIVLHKSICQPSKASTSHQASLLWTLRTFLLHPELQSFPQTTEYILDVAASLSDDLPEEARAQLLRYESTKATHDPRVAFLLGLPAAIQDSWLGLITPIQPQSTGNTTSSASNNPASAAAAARGTAAQHQHQGFWQAQAQRTQAQQQRLGAAGTGAAAQAGGMNSNSTQPVEYGKPVPYHLRRWEILPDSTSGSGPNDTALSLTLFDAKKV</sequence>
<dbReference type="PANTHER" id="PTHR46567:SF1">
    <property type="entry name" value="MEDIATOR OF RNA POLYMERASE II TRANSCRIPTION SUBUNIT 12"/>
    <property type="match status" value="1"/>
</dbReference>
<feature type="compositionally biased region" description="Polar residues" evidence="12">
    <location>
        <begin position="1"/>
        <end position="14"/>
    </location>
</feature>
<evidence type="ECO:0000256" key="12">
    <source>
        <dbReference type="SAM" id="MobiDB-lite"/>
    </source>
</evidence>
<keyword evidence="7" id="KW-0010">Activator</keyword>